<sequence>MILFNTNALHWDENEKTGFRKISVLYKSNNVLNIIANKTNNQWMTQVVPMGYSYTKDEVEFLVELYKIIVPIMDFLEQDIVMEHSDVLDFLESINV</sequence>
<dbReference type="KEGG" id="vg:14013037"/>
<dbReference type="RefSeq" id="YP_007007604.1">
    <property type="nucleotide sequence ID" value="NC_019526.1"/>
</dbReference>
<protein>
    <submittedName>
        <fullName evidence="1">Uncharacterized protein</fullName>
    </submittedName>
</protein>
<name>H6X4Q6_9CAUD</name>
<reference evidence="1 2" key="1">
    <citation type="journal article" date="2012" name="J. Virol.">
        <title>Genome of Klebsiella sp.-Infecting Bacteriophage vB_KleM_RaK2.</title>
        <authorList>
            <person name="Simoliunas E."/>
            <person name="Kaliniene L."/>
            <person name="Truncaite L."/>
            <person name="Klausa V."/>
            <person name="Zajanckauskaite A."/>
            <person name="Meskys R."/>
        </authorList>
    </citation>
    <scope>NUCLEOTIDE SEQUENCE [LARGE SCALE GENOMIC DNA]</scope>
</reference>
<accession>H6X4Q6</accession>
<proteinExistence type="predicted"/>
<evidence type="ECO:0000313" key="1">
    <source>
        <dbReference type="EMBL" id="AFA44722.1"/>
    </source>
</evidence>
<dbReference type="Proteomes" id="UP000007524">
    <property type="component" value="Segment"/>
</dbReference>
<keyword evidence="2" id="KW-1185">Reference proteome</keyword>
<dbReference type="GeneID" id="14013037"/>
<dbReference type="OrthoDB" id="22785at10239"/>
<gene>
    <name evidence="1" type="ORF">RaK2_00449</name>
</gene>
<evidence type="ECO:0000313" key="2">
    <source>
        <dbReference type="Proteomes" id="UP000007524"/>
    </source>
</evidence>
<organism evidence="1 2">
    <name type="scientific">Klebsiella phage vB_KleM_RaK2</name>
    <dbReference type="NCBI Taxonomy" id="1147094"/>
    <lineage>
        <taxon>Viruses</taxon>
        <taxon>Duplodnaviria</taxon>
        <taxon>Heunggongvirae</taxon>
        <taxon>Uroviricota</taxon>
        <taxon>Caudoviricetes</taxon>
        <taxon>Alcyoneusvirus</taxon>
        <taxon>Alcyoneusvirus RaK2</taxon>
    </lineage>
</organism>
<dbReference type="EMBL" id="JQ513383">
    <property type="protein sequence ID" value="AFA44722.1"/>
    <property type="molecule type" value="Genomic_DNA"/>
</dbReference>